<proteinExistence type="predicted"/>
<dbReference type="AlphaFoldDB" id="A0AAV5SBT2"/>
<reference evidence="2" key="1">
    <citation type="submission" date="2023-10" db="EMBL/GenBank/DDBJ databases">
        <title>Genome assembly of Pristionchus species.</title>
        <authorList>
            <person name="Yoshida K."/>
            <person name="Sommer R.J."/>
        </authorList>
    </citation>
    <scope>NUCLEOTIDE SEQUENCE</scope>
    <source>
        <strain evidence="2">RS0144</strain>
    </source>
</reference>
<feature type="non-terminal residue" evidence="2">
    <location>
        <position position="106"/>
    </location>
</feature>
<evidence type="ECO:0000313" key="3">
    <source>
        <dbReference type="Proteomes" id="UP001432027"/>
    </source>
</evidence>
<organism evidence="2 3">
    <name type="scientific">Pristionchus entomophagus</name>
    <dbReference type="NCBI Taxonomy" id="358040"/>
    <lineage>
        <taxon>Eukaryota</taxon>
        <taxon>Metazoa</taxon>
        <taxon>Ecdysozoa</taxon>
        <taxon>Nematoda</taxon>
        <taxon>Chromadorea</taxon>
        <taxon>Rhabditida</taxon>
        <taxon>Rhabditina</taxon>
        <taxon>Diplogasteromorpha</taxon>
        <taxon>Diplogasteroidea</taxon>
        <taxon>Neodiplogasteridae</taxon>
        <taxon>Pristionchus</taxon>
    </lineage>
</organism>
<dbReference type="Proteomes" id="UP001432027">
    <property type="component" value="Unassembled WGS sequence"/>
</dbReference>
<comment type="caution">
    <text evidence="2">The sequence shown here is derived from an EMBL/GenBank/DDBJ whole genome shotgun (WGS) entry which is preliminary data.</text>
</comment>
<sequence>MSRPQTPSRTVRSQKLDSVVETEPLSLLNLEELSDDDKSLEQPPSLNKNGKRGDLIAMSEEDDNFNYGVFEMSEEDKKIESWTRLSFPFEMDIGTIVGARPILNKE</sequence>
<evidence type="ECO:0000313" key="2">
    <source>
        <dbReference type="EMBL" id="GMS80137.1"/>
    </source>
</evidence>
<feature type="region of interest" description="Disordered" evidence="1">
    <location>
        <begin position="32"/>
        <end position="54"/>
    </location>
</feature>
<accession>A0AAV5SBT2</accession>
<keyword evidence="3" id="KW-1185">Reference proteome</keyword>
<protein>
    <submittedName>
        <fullName evidence="2">Uncharacterized protein</fullName>
    </submittedName>
</protein>
<gene>
    <name evidence="2" type="ORF">PENTCL1PPCAC_2312</name>
</gene>
<dbReference type="EMBL" id="BTSX01000001">
    <property type="protein sequence ID" value="GMS80137.1"/>
    <property type="molecule type" value="Genomic_DNA"/>
</dbReference>
<evidence type="ECO:0000256" key="1">
    <source>
        <dbReference type="SAM" id="MobiDB-lite"/>
    </source>
</evidence>
<name>A0AAV5SBT2_9BILA</name>